<dbReference type="RefSeq" id="WP_261519714.1">
    <property type="nucleotide sequence ID" value="NZ_JAODNW010000006.1"/>
</dbReference>
<evidence type="ECO:0000313" key="6">
    <source>
        <dbReference type="EMBL" id="MFC0209009.1"/>
    </source>
</evidence>
<reference evidence="6 7" key="1">
    <citation type="submission" date="2024-09" db="EMBL/GenBank/DDBJ databases">
        <authorList>
            <person name="Sun Q."/>
            <person name="Mori K."/>
        </authorList>
    </citation>
    <scope>NUCLEOTIDE SEQUENCE [LARGE SCALE GENOMIC DNA]</scope>
    <source>
        <strain evidence="6 7">CCM 8543</strain>
    </source>
</reference>
<dbReference type="Gene3D" id="3.20.20.370">
    <property type="entry name" value="Glycoside hydrolase/deacetylase"/>
    <property type="match status" value="1"/>
</dbReference>
<organism evidence="6 7">
    <name type="scientific">Chelativorans intermedius</name>
    <dbReference type="NCBI Taxonomy" id="515947"/>
    <lineage>
        <taxon>Bacteria</taxon>
        <taxon>Pseudomonadati</taxon>
        <taxon>Pseudomonadota</taxon>
        <taxon>Alphaproteobacteria</taxon>
        <taxon>Hyphomicrobiales</taxon>
        <taxon>Phyllobacteriaceae</taxon>
        <taxon>Chelativorans</taxon>
    </lineage>
</organism>
<protein>
    <submittedName>
        <fullName evidence="6">ChbG/HpnK family deacetylase</fullName>
    </submittedName>
</protein>
<proteinExistence type="predicted"/>
<dbReference type="InterPro" id="IPR006879">
    <property type="entry name" value="YdjC-like"/>
</dbReference>
<keyword evidence="4" id="KW-0460">Magnesium</keyword>
<dbReference type="PANTHER" id="PTHR31609:SF1">
    <property type="entry name" value="CARBOHYDRATE DEACETYLASE"/>
    <property type="match status" value="1"/>
</dbReference>
<keyword evidence="5" id="KW-0119">Carbohydrate metabolism</keyword>
<evidence type="ECO:0000256" key="4">
    <source>
        <dbReference type="ARBA" id="ARBA00022842"/>
    </source>
</evidence>
<keyword evidence="3" id="KW-0378">Hydrolase</keyword>
<dbReference type="EMBL" id="JBHLXD010000016">
    <property type="protein sequence ID" value="MFC0209009.1"/>
    <property type="molecule type" value="Genomic_DNA"/>
</dbReference>
<accession>A0ABV6D8M8</accession>
<dbReference type="Proteomes" id="UP001589755">
    <property type="component" value="Unassembled WGS sequence"/>
</dbReference>
<keyword evidence="2" id="KW-0479">Metal-binding</keyword>
<dbReference type="SUPFAM" id="SSF88713">
    <property type="entry name" value="Glycoside hydrolase/deacetylase"/>
    <property type="match status" value="1"/>
</dbReference>
<comment type="caution">
    <text evidence="6">The sequence shown here is derived from an EMBL/GenBank/DDBJ whole genome shotgun (WGS) entry which is preliminary data.</text>
</comment>
<dbReference type="InterPro" id="IPR011330">
    <property type="entry name" value="Glyco_hydro/deAcase_b/a-brl"/>
</dbReference>
<sequence length="273" mass="30245">MSSASRPFWLIADDYGLSPGVCRGILQLAAEGRLSGTGCMTLFADWPENARRLRAAEPACALGLHLTLTDFPAASGAWQMPSLRRLIAALARGAMDEEVVMRELDAQLDRFTHELGMSPAFIDGHQHVHYLAPVRRWLARRFRETPPERRPWLRAAPSPAGAPAAVLPKVVLVRSLAAGFDRRMRKEGFAMRGPLSGFYDWRLPEMFAPAMRRLLPLVPEEGVVMCHPGQADTLLRRRDALTDAREEELRFLSGPELPALLKGAGLKLALPAR</sequence>
<dbReference type="CDD" id="cd10807">
    <property type="entry name" value="YdjC_like_3"/>
    <property type="match status" value="1"/>
</dbReference>
<dbReference type="PANTHER" id="PTHR31609">
    <property type="entry name" value="YDJC DEACETYLASE FAMILY MEMBER"/>
    <property type="match status" value="1"/>
</dbReference>
<evidence type="ECO:0000256" key="1">
    <source>
        <dbReference type="ARBA" id="ARBA00001946"/>
    </source>
</evidence>
<evidence type="ECO:0000256" key="3">
    <source>
        <dbReference type="ARBA" id="ARBA00022801"/>
    </source>
</evidence>
<name>A0ABV6D8M8_9HYPH</name>
<gene>
    <name evidence="6" type="ORF">ACFFJ2_11435</name>
</gene>
<comment type="cofactor">
    <cofactor evidence="1">
        <name>Mg(2+)</name>
        <dbReference type="ChEBI" id="CHEBI:18420"/>
    </cofactor>
</comment>
<evidence type="ECO:0000313" key="7">
    <source>
        <dbReference type="Proteomes" id="UP001589755"/>
    </source>
</evidence>
<evidence type="ECO:0000256" key="2">
    <source>
        <dbReference type="ARBA" id="ARBA00022723"/>
    </source>
</evidence>
<keyword evidence="7" id="KW-1185">Reference proteome</keyword>
<evidence type="ECO:0000256" key="5">
    <source>
        <dbReference type="ARBA" id="ARBA00023277"/>
    </source>
</evidence>
<dbReference type="Pfam" id="PF04794">
    <property type="entry name" value="YdjC"/>
    <property type="match status" value="1"/>
</dbReference>